<reference evidence="1" key="1">
    <citation type="submission" date="2024-03" db="EMBL/GenBank/DDBJ databases">
        <title>Diverse circular DNA viruses in blood, oral, and fecal samples of captive lemurs.</title>
        <authorList>
            <person name="Paietta E.N."/>
            <person name="Kraberger S."/>
            <person name="Lund M.C."/>
            <person name="Custer J.M."/>
            <person name="Vargas K.M."/>
            <person name="Ehmke E.E."/>
            <person name="Yoder A.D."/>
            <person name="Varsani A."/>
        </authorList>
    </citation>
    <scope>NUCLEOTIDE SEQUENCE</scope>
    <source>
        <strain evidence="1">Duke_28FS_115</strain>
    </source>
</reference>
<name>A0AAU8B920_9VIRU</name>
<accession>A0AAU8B920</accession>
<organism evidence="1">
    <name type="scientific">Dulem virus 98</name>
    <dbReference type="NCBI Taxonomy" id="3145809"/>
    <lineage>
        <taxon>Viruses</taxon>
        <taxon>Monodnaviria</taxon>
        <taxon>Sangervirae</taxon>
        <taxon>Phixviricota</taxon>
        <taxon>Malgrandaviricetes</taxon>
        <taxon>Petitvirales</taxon>
        <taxon>Microviridae</taxon>
        <taxon>Microvirus</taxon>
    </lineage>
</organism>
<dbReference type="EMBL" id="PP511843">
    <property type="protein sequence ID" value="XCD08016.1"/>
    <property type="molecule type" value="Genomic_DNA"/>
</dbReference>
<sequence>MKLKDILYNATIVLPVVEKIYKCVKFMITFNANNAEILAARDEIKESVRYLQQVVNEINEFHHVNED</sequence>
<proteinExistence type="predicted"/>
<protein>
    <submittedName>
        <fullName evidence="1">Uncharacterized protein</fullName>
    </submittedName>
</protein>
<evidence type="ECO:0000313" key="1">
    <source>
        <dbReference type="EMBL" id="XCD08016.1"/>
    </source>
</evidence>